<feature type="compositionally biased region" description="Polar residues" evidence="6">
    <location>
        <begin position="175"/>
        <end position="184"/>
    </location>
</feature>
<evidence type="ECO:0000256" key="6">
    <source>
        <dbReference type="SAM" id="MobiDB-lite"/>
    </source>
</evidence>
<evidence type="ECO:0000256" key="5">
    <source>
        <dbReference type="PROSITE-ProRule" id="PRU00708"/>
    </source>
</evidence>
<comment type="function">
    <text evidence="3">Regulates mitochondrial small subunit maturation by controlling 15S rRNA 5'-end processing. Localizes to the 5' precursor of the 15S rRNA in a position that is subsequently occupied by mS47 in the mature yeast mtSSU. Uses structure and sequence-specific RNA recognition, binding to a single-stranded region of the precursor and specifically recognizing bases -6 to -1. The exchange of Ccm1 for mS47 is coupled to the irreversible removal of precursor rRNA that is accompanied by conformational changes of the mitoribosomal proteins uS5m and mS26. These conformational changes signal completion of 5'-end rRNA processing through protection of the mature 5'-end of the 15S rRNA and stabilization of mS47. The removal of the 5' precursor together with the dissociation of Ccm1 may be catalyzed by the 5'-3' exoribonuclease Pet127. Involved in the specific removal of group I introns in mitochondrial encoded transcripts.</text>
</comment>
<comment type="caution">
    <text evidence="8">The sequence shown here is derived from an EMBL/GenBank/DDBJ whole genome shotgun (WGS) entry which is preliminary data.</text>
</comment>
<dbReference type="InterPro" id="IPR002885">
    <property type="entry name" value="PPR_rpt"/>
</dbReference>
<dbReference type="NCBIfam" id="TIGR00756">
    <property type="entry name" value="PPR"/>
    <property type="match status" value="3"/>
</dbReference>
<dbReference type="AlphaFoldDB" id="A0A8K0PGE6"/>
<evidence type="ECO:0000259" key="7">
    <source>
        <dbReference type="Pfam" id="PF17177"/>
    </source>
</evidence>
<feature type="region of interest" description="Disordered" evidence="6">
    <location>
        <begin position="988"/>
        <end position="1015"/>
    </location>
</feature>
<dbReference type="Pfam" id="PF17177">
    <property type="entry name" value="PPR_long"/>
    <property type="match status" value="2"/>
</dbReference>
<reference evidence="8" key="1">
    <citation type="submission" date="2021-07" db="EMBL/GenBank/DDBJ databases">
        <title>Elsinoe batatas strain:CRI-CJ2 Genome sequencing and assembly.</title>
        <authorList>
            <person name="Huang L."/>
        </authorList>
    </citation>
    <scope>NUCLEOTIDE SEQUENCE</scope>
    <source>
        <strain evidence="8">CRI-CJ2</strain>
    </source>
</reference>
<evidence type="ECO:0000256" key="1">
    <source>
        <dbReference type="ARBA" id="ARBA00006192"/>
    </source>
</evidence>
<evidence type="ECO:0000313" key="9">
    <source>
        <dbReference type="Proteomes" id="UP000809789"/>
    </source>
</evidence>
<keyword evidence="2" id="KW-0677">Repeat</keyword>
<dbReference type="EMBL" id="JAESVG020000005">
    <property type="protein sequence ID" value="KAG8627467.1"/>
    <property type="molecule type" value="Genomic_DNA"/>
</dbReference>
<name>A0A8K0PGE6_9PEZI</name>
<comment type="similarity">
    <text evidence="1">Belongs to the CCM1 family.</text>
</comment>
<sequence length="1228" mass="139461">MLERASACLESSIWCSRNASKRTRSSKRLLHSAFWNHGATYLDLLPFAFDAHRRTVSNPVTSPSSQGHSPPQRADAPFLDFLYPAQALAFLSRTLGGSADHPRRRHVVGSRRYSSLPRPSHARDIRIAQLRPFSQQSPLDVLAEHSENILGLELDVPSSDARQDAHATIVDKHGQVSQMQLSQQHRGKESAGADRETHKTTSLGAFEEIIRDLSSPDTPLPRVRALWNVLTDSQKSDARLKRSLHLWLSSRTQHGTRAEAWAWSKEILSQISPDERSAAVYRSAISVTLKGLDARVAETLLHEARARGLRSDCGANILMRYYLRRREFDRAVSLMTTMRDYSTSVGESAIYYKTFEGIEGAGWHTSWLPDFMRYLNAETSTGNSLATSREIFARVASRFPRWIAQKTEGQFNARVVAFKRFLDEMESRPWATLAYEPMLLLLLSNTKSGRIERFSRLTAQLWDGYIRVGGVKSSKALMMQILKAWESDRLLWRNVRYKEGEPALHPKHLRLEWEKRHGRLDHVARVILSILAARAGDVTEVESLAQDLLEGPDHNLYPGYFWTYVFVHARRRDATAAQDAFDRIVNEFKLRPSVQTWDMLLHAYDRADDLEGALRCFKHRQAEQVRITPQSISSLLNLYAKLGDTDAIEELIDYARAMNVPIDTWMMNSLIVAHAQAGHVDQAKQTLEDTIKQSKASEISGSLRIPFNSVLTLQAQQKNFPAAISIYRQMKTQGVSFDEQSYASMVMALCQRRRPDSAWRIVNKVMAEEGFRPTAFHYTHVIIGFVNTREYGYAIDVYHKMQRVGIKPTIGTKAAYLKAKASYEHLLKYADEPLPHEQIEGQEVDDPRPLDSTIRELLAALEEDVEFGDKEFGLRDVSVAEVKTSLFEALIQLHGRRRCFDAAWQLFHTATNYASVKDEEIPPFRLVTAMMSVYCRAGEHEEVERCWNLLVQEANRRRLVQSPDLASKDLATGLIDAAEDSASEKLLDSITNHPPEDKISPSSTSGSRMSPHPAPAKRFLLSVPFRYLTRSFTRDPSLPASRVSSLLSTLLSLLNQSYTFDNKTWNTLIQSLMTLHPPRVLLAYTLTERFLTPNFPGWLYPSRTVALDLGVQNKSRRAEGMEYIAYPQRYVPAGERLPTYRTMVYLASGLLELRRRETMGWEAGVREEMAKGGELWGQVGSVDAVMRRAPKTVANVRELPVVYDGLQRRLIRGEGEEGRGERWYSEQG</sequence>
<evidence type="ECO:0000256" key="2">
    <source>
        <dbReference type="ARBA" id="ARBA00022737"/>
    </source>
</evidence>
<dbReference type="PANTHER" id="PTHR47447:SF17">
    <property type="entry name" value="OS12G0638900 PROTEIN"/>
    <property type="match status" value="1"/>
</dbReference>
<feature type="domain" description="PROP1-like PPR" evidence="7">
    <location>
        <begin position="568"/>
        <end position="656"/>
    </location>
</feature>
<dbReference type="PROSITE" id="PS51375">
    <property type="entry name" value="PPR"/>
    <property type="match status" value="2"/>
</dbReference>
<feature type="compositionally biased region" description="Low complexity" evidence="6">
    <location>
        <begin position="1000"/>
        <end position="1011"/>
    </location>
</feature>
<feature type="domain" description="PROP1-like PPR" evidence="7">
    <location>
        <begin position="710"/>
        <end position="821"/>
    </location>
</feature>
<dbReference type="InterPro" id="IPR011990">
    <property type="entry name" value="TPR-like_helical_dom_sf"/>
</dbReference>
<proteinExistence type="inferred from homology"/>
<comment type="subunit">
    <text evidence="4">Binds to mitochondrial small subunit 15S rRNA.</text>
</comment>
<evidence type="ECO:0000256" key="3">
    <source>
        <dbReference type="ARBA" id="ARBA00044493"/>
    </source>
</evidence>
<evidence type="ECO:0000256" key="4">
    <source>
        <dbReference type="ARBA" id="ARBA00044511"/>
    </source>
</evidence>
<dbReference type="InterPro" id="IPR033443">
    <property type="entry name" value="PROP1-like_PPR_dom"/>
</dbReference>
<evidence type="ECO:0000313" key="8">
    <source>
        <dbReference type="EMBL" id="KAG8627467.1"/>
    </source>
</evidence>
<feature type="repeat" description="PPR" evidence="5">
    <location>
        <begin position="774"/>
        <end position="808"/>
    </location>
</feature>
<feature type="region of interest" description="Disordered" evidence="6">
    <location>
        <begin position="98"/>
        <end position="119"/>
    </location>
</feature>
<accession>A0A8K0PGE6</accession>
<dbReference type="Proteomes" id="UP000809789">
    <property type="component" value="Unassembled WGS sequence"/>
</dbReference>
<keyword evidence="9" id="KW-1185">Reference proteome</keyword>
<dbReference type="PANTHER" id="PTHR47447">
    <property type="entry name" value="OS03G0856100 PROTEIN"/>
    <property type="match status" value="1"/>
</dbReference>
<organism evidence="8 9">
    <name type="scientific">Elsinoe batatas</name>
    <dbReference type="NCBI Taxonomy" id="2601811"/>
    <lineage>
        <taxon>Eukaryota</taxon>
        <taxon>Fungi</taxon>
        <taxon>Dikarya</taxon>
        <taxon>Ascomycota</taxon>
        <taxon>Pezizomycotina</taxon>
        <taxon>Dothideomycetes</taxon>
        <taxon>Dothideomycetidae</taxon>
        <taxon>Myriangiales</taxon>
        <taxon>Elsinoaceae</taxon>
        <taxon>Elsinoe</taxon>
    </lineage>
</organism>
<dbReference type="Gene3D" id="1.25.40.10">
    <property type="entry name" value="Tetratricopeptide repeat domain"/>
    <property type="match status" value="2"/>
</dbReference>
<gene>
    <name evidence="8" type="ORF">KVT40_004950</name>
</gene>
<protein>
    <recommendedName>
        <fullName evidence="7">PROP1-like PPR domain-containing protein</fullName>
    </recommendedName>
</protein>
<feature type="compositionally biased region" description="Basic and acidic residues" evidence="6">
    <location>
        <begin position="186"/>
        <end position="199"/>
    </location>
</feature>
<feature type="repeat" description="PPR" evidence="5">
    <location>
        <begin position="738"/>
        <end position="773"/>
    </location>
</feature>
<dbReference type="OrthoDB" id="185373at2759"/>
<feature type="region of interest" description="Disordered" evidence="6">
    <location>
        <begin position="174"/>
        <end position="199"/>
    </location>
</feature>
<dbReference type="Pfam" id="PF01535">
    <property type="entry name" value="PPR"/>
    <property type="match status" value="1"/>
</dbReference>